<dbReference type="EMBL" id="JBHSJB010000017">
    <property type="protein sequence ID" value="MFC5055749.1"/>
    <property type="molecule type" value="Genomic_DNA"/>
</dbReference>
<evidence type="ECO:0000313" key="3">
    <source>
        <dbReference type="Proteomes" id="UP001595833"/>
    </source>
</evidence>
<evidence type="ECO:0000313" key="2">
    <source>
        <dbReference type="EMBL" id="MFC5055749.1"/>
    </source>
</evidence>
<comment type="caution">
    <text evidence="2">The sequence shown here is derived from an EMBL/GenBank/DDBJ whole genome shotgun (WGS) entry which is preliminary data.</text>
</comment>
<evidence type="ECO:0000256" key="1">
    <source>
        <dbReference type="SAM" id="MobiDB-lite"/>
    </source>
</evidence>
<dbReference type="Pfam" id="PF13397">
    <property type="entry name" value="RbpA"/>
    <property type="match status" value="1"/>
</dbReference>
<organism evidence="2 3">
    <name type="scientific">Saccharothrix xinjiangensis</name>
    <dbReference type="NCBI Taxonomy" id="204798"/>
    <lineage>
        <taxon>Bacteria</taxon>
        <taxon>Bacillati</taxon>
        <taxon>Actinomycetota</taxon>
        <taxon>Actinomycetes</taxon>
        <taxon>Pseudonocardiales</taxon>
        <taxon>Pseudonocardiaceae</taxon>
        <taxon>Saccharothrix</taxon>
    </lineage>
</organism>
<gene>
    <name evidence="2" type="ORF">ACFPFM_18550</name>
</gene>
<name>A0ABV9Y209_9PSEU</name>
<proteinExistence type="predicted"/>
<feature type="region of interest" description="Disordered" evidence="1">
    <location>
        <begin position="72"/>
        <end position="107"/>
    </location>
</feature>
<keyword evidence="3" id="KW-1185">Reference proteome</keyword>
<dbReference type="Proteomes" id="UP001595833">
    <property type="component" value="Unassembled WGS sequence"/>
</dbReference>
<accession>A0ABV9Y209</accession>
<sequence>MGTLYGQEHGSEWVPGTGPSGESFAGGSGSPGSGRSPWHMLRERRSIPELEKLLEERLTLLYADRAREQGRVTDMNVARQQRGTMVRRGSTAMSSDRSEPLGSPPAG</sequence>
<protein>
    <submittedName>
        <fullName evidence="2">RNA polymerase-binding protein RbpA</fullName>
    </submittedName>
</protein>
<dbReference type="InterPro" id="IPR025182">
    <property type="entry name" value="RNApol-bd_RbpA"/>
</dbReference>
<dbReference type="RefSeq" id="WP_380646873.1">
    <property type="nucleotide sequence ID" value="NZ_JBHSJB010000017.1"/>
</dbReference>
<feature type="region of interest" description="Disordered" evidence="1">
    <location>
        <begin position="1"/>
        <end position="41"/>
    </location>
</feature>
<reference evidence="3" key="1">
    <citation type="journal article" date="2019" name="Int. J. Syst. Evol. Microbiol.">
        <title>The Global Catalogue of Microorganisms (GCM) 10K type strain sequencing project: providing services to taxonomists for standard genome sequencing and annotation.</title>
        <authorList>
            <consortium name="The Broad Institute Genomics Platform"/>
            <consortium name="The Broad Institute Genome Sequencing Center for Infectious Disease"/>
            <person name="Wu L."/>
            <person name="Ma J."/>
        </authorList>
    </citation>
    <scope>NUCLEOTIDE SEQUENCE [LARGE SCALE GENOMIC DNA]</scope>
    <source>
        <strain evidence="3">KCTC 12848</strain>
    </source>
</reference>